<keyword evidence="7" id="KW-0812">Transmembrane</keyword>
<dbReference type="Pfam" id="PF01850">
    <property type="entry name" value="PIN"/>
    <property type="match status" value="1"/>
</dbReference>
<dbReference type="SUPFAM" id="SSF88723">
    <property type="entry name" value="PIN domain-like"/>
    <property type="match status" value="1"/>
</dbReference>
<dbReference type="InterPro" id="IPR029060">
    <property type="entry name" value="PIN-like_dom_sf"/>
</dbReference>
<feature type="transmembrane region" description="Helical" evidence="7">
    <location>
        <begin position="30"/>
        <end position="48"/>
    </location>
</feature>
<evidence type="ECO:0000256" key="4">
    <source>
        <dbReference type="ARBA" id="ARBA00022801"/>
    </source>
</evidence>
<feature type="binding site" evidence="6">
    <location>
        <position position="5"/>
    </location>
    <ligand>
        <name>Mg(2+)</name>
        <dbReference type="ChEBI" id="CHEBI:18420"/>
    </ligand>
</feature>
<feature type="binding site" evidence="6">
    <location>
        <position position="108"/>
    </location>
    <ligand>
        <name>Mg(2+)</name>
        <dbReference type="ChEBI" id="CHEBI:18420"/>
    </ligand>
</feature>
<keyword evidence="10" id="KW-1185">Reference proteome</keyword>
<keyword evidence="6" id="KW-0800">Toxin</keyword>
<dbReference type="GO" id="GO:0090729">
    <property type="term" value="F:toxin activity"/>
    <property type="evidence" value="ECO:0007669"/>
    <property type="project" value="UniProtKB-KW"/>
</dbReference>
<keyword evidence="3 6" id="KW-0479">Metal-binding</keyword>
<keyword evidence="5 6" id="KW-0460">Magnesium</keyword>
<dbReference type="InterPro" id="IPR002716">
    <property type="entry name" value="PIN_dom"/>
</dbReference>
<comment type="cofactor">
    <cofactor evidence="6">
        <name>Mg(2+)</name>
        <dbReference type="ChEBI" id="CHEBI:18420"/>
    </cofactor>
</comment>
<evidence type="ECO:0000256" key="1">
    <source>
        <dbReference type="ARBA" id="ARBA00022649"/>
    </source>
</evidence>
<dbReference type="AlphaFoldDB" id="A0A6N7YZV9"/>
<dbReference type="InterPro" id="IPR006226">
    <property type="entry name" value="Mtu_PIN"/>
</dbReference>
<dbReference type="GO" id="GO:0045926">
    <property type="term" value="P:negative regulation of growth"/>
    <property type="evidence" value="ECO:0007669"/>
    <property type="project" value="UniProtKB-ARBA"/>
</dbReference>
<evidence type="ECO:0000256" key="3">
    <source>
        <dbReference type="ARBA" id="ARBA00022723"/>
    </source>
</evidence>
<evidence type="ECO:0000256" key="6">
    <source>
        <dbReference type="HAMAP-Rule" id="MF_00265"/>
    </source>
</evidence>
<evidence type="ECO:0000259" key="8">
    <source>
        <dbReference type="Pfam" id="PF01850"/>
    </source>
</evidence>
<dbReference type="Proteomes" id="UP000440096">
    <property type="component" value="Unassembled WGS sequence"/>
</dbReference>
<sequence length="142" mass="15533">MMLVDANVLLYAVNKDAPNHEAARSWLDRALSVGGSVGFTWVVLLAFLRISTHPNIFRNPLPSNLAFETVEQWLDQPGAVVLQPTPRHLGVLRGLLRSIGTAGNLVNDAHLAAIAVEHGADVMSFDADFTRFDGLRVHRPSE</sequence>
<keyword evidence="1 6" id="KW-1277">Toxin-antitoxin system</keyword>
<dbReference type="CDD" id="cd18678">
    <property type="entry name" value="PIN_MtVapC25_VapC33-like"/>
    <property type="match status" value="1"/>
</dbReference>
<dbReference type="InterPro" id="IPR022907">
    <property type="entry name" value="VapC_family"/>
</dbReference>
<evidence type="ECO:0000256" key="5">
    <source>
        <dbReference type="ARBA" id="ARBA00022842"/>
    </source>
</evidence>
<dbReference type="GO" id="GO:0004540">
    <property type="term" value="F:RNA nuclease activity"/>
    <property type="evidence" value="ECO:0007669"/>
    <property type="project" value="InterPro"/>
</dbReference>
<evidence type="ECO:0000313" key="10">
    <source>
        <dbReference type="Proteomes" id="UP000440096"/>
    </source>
</evidence>
<keyword evidence="7" id="KW-0472">Membrane</keyword>
<reference evidence="9 10" key="1">
    <citation type="submission" date="2019-11" db="EMBL/GenBank/DDBJ databases">
        <title>Draft genome of Amycolatopsis RM579.</title>
        <authorList>
            <person name="Duangmal K."/>
            <person name="Mingma R."/>
        </authorList>
    </citation>
    <scope>NUCLEOTIDE SEQUENCE [LARGE SCALE GENOMIC DNA]</scope>
    <source>
        <strain evidence="9 10">RM579</strain>
    </source>
</reference>
<evidence type="ECO:0000256" key="2">
    <source>
        <dbReference type="ARBA" id="ARBA00022722"/>
    </source>
</evidence>
<organism evidence="9 10">
    <name type="scientific">Amycolatopsis pithecellobii</name>
    <dbReference type="NCBI Taxonomy" id="664692"/>
    <lineage>
        <taxon>Bacteria</taxon>
        <taxon>Bacillati</taxon>
        <taxon>Actinomycetota</taxon>
        <taxon>Actinomycetes</taxon>
        <taxon>Pseudonocardiales</taxon>
        <taxon>Pseudonocardiaceae</taxon>
        <taxon>Amycolatopsis</taxon>
    </lineage>
</organism>
<name>A0A6N7YZV9_9PSEU</name>
<keyword evidence="7" id="KW-1133">Transmembrane helix</keyword>
<keyword evidence="2 6" id="KW-0540">Nuclease</keyword>
<comment type="function">
    <text evidence="6">Toxic component of a toxin-antitoxin (TA) system. An RNase.</text>
</comment>
<protein>
    <recommendedName>
        <fullName evidence="6">Ribonuclease VapC</fullName>
        <shortName evidence="6">RNase VapC</shortName>
        <ecNumber evidence="6">3.1.-.-</ecNumber>
    </recommendedName>
    <alternativeName>
        <fullName evidence="6">Toxin VapC</fullName>
    </alternativeName>
</protein>
<evidence type="ECO:0000313" key="9">
    <source>
        <dbReference type="EMBL" id="MTD57518.1"/>
    </source>
</evidence>
<comment type="caution">
    <text evidence="9">The sequence shown here is derived from an EMBL/GenBank/DDBJ whole genome shotgun (WGS) entry which is preliminary data.</text>
</comment>
<dbReference type="Gene3D" id="3.40.50.1010">
    <property type="entry name" value="5'-nuclease"/>
    <property type="match status" value="1"/>
</dbReference>
<dbReference type="EC" id="3.1.-.-" evidence="6"/>
<comment type="similarity">
    <text evidence="6">Belongs to the PINc/VapC protein family.</text>
</comment>
<dbReference type="HAMAP" id="MF_00265">
    <property type="entry name" value="VapC_Nob1"/>
    <property type="match status" value="1"/>
</dbReference>
<feature type="domain" description="PIN" evidence="8">
    <location>
        <begin position="2"/>
        <end position="134"/>
    </location>
</feature>
<keyword evidence="4 6" id="KW-0378">Hydrolase</keyword>
<proteinExistence type="inferred from homology"/>
<dbReference type="EMBL" id="WMBA01000049">
    <property type="protein sequence ID" value="MTD57518.1"/>
    <property type="molecule type" value="Genomic_DNA"/>
</dbReference>
<dbReference type="GO" id="GO:0016788">
    <property type="term" value="F:hydrolase activity, acting on ester bonds"/>
    <property type="evidence" value="ECO:0007669"/>
    <property type="project" value="InterPro"/>
</dbReference>
<accession>A0A6N7YZV9</accession>
<dbReference type="NCBIfam" id="TIGR00028">
    <property type="entry name" value="Mtu_PIN_fam"/>
    <property type="match status" value="1"/>
</dbReference>
<evidence type="ECO:0000256" key="7">
    <source>
        <dbReference type="SAM" id="Phobius"/>
    </source>
</evidence>
<dbReference type="GO" id="GO:0000287">
    <property type="term" value="F:magnesium ion binding"/>
    <property type="evidence" value="ECO:0007669"/>
    <property type="project" value="UniProtKB-UniRule"/>
</dbReference>
<gene>
    <name evidence="6" type="primary">vapC</name>
    <name evidence="9" type="ORF">GKO32_26610</name>
</gene>